<dbReference type="InterPro" id="IPR032675">
    <property type="entry name" value="LRR_dom_sf"/>
</dbReference>
<accession>A0A8T0ISI7</accession>
<proteinExistence type="predicted"/>
<protein>
    <submittedName>
        <fullName evidence="1">Uncharacterized protein</fullName>
    </submittedName>
</protein>
<sequence length="129" mass="14807">MKVLTGLSNLTGLLTLRIFNCNLKDMFCVGGLSTLQKLHIIACEEMERLPNIHRLTRLESLIIFGCPRLRIWEGLRELSLLIDNHRLLYEGSSAFPALIEVLKCDGLPITELPDERSFPHFKYLHFNSL</sequence>
<organism evidence="1 2">
    <name type="scientific">Ceratodon purpureus</name>
    <name type="common">Fire moss</name>
    <name type="synonym">Dicranum purpureum</name>
    <dbReference type="NCBI Taxonomy" id="3225"/>
    <lineage>
        <taxon>Eukaryota</taxon>
        <taxon>Viridiplantae</taxon>
        <taxon>Streptophyta</taxon>
        <taxon>Embryophyta</taxon>
        <taxon>Bryophyta</taxon>
        <taxon>Bryophytina</taxon>
        <taxon>Bryopsida</taxon>
        <taxon>Dicranidae</taxon>
        <taxon>Pseudoditrichales</taxon>
        <taxon>Ditrichaceae</taxon>
        <taxon>Ceratodon</taxon>
    </lineage>
</organism>
<evidence type="ECO:0000313" key="1">
    <source>
        <dbReference type="EMBL" id="KAG0586684.1"/>
    </source>
</evidence>
<name>A0A8T0ISI7_CERPU</name>
<reference evidence="1" key="1">
    <citation type="submission" date="2020-06" db="EMBL/GenBank/DDBJ databases">
        <title>WGS assembly of Ceratodon purpureus strain R40.</title>
        <authorList>
            <person name="Carey S.B."/>
            <person name="Jenkins J."/>
            <person name="Shu S."/>
            <person name="Lovell J.T."/>
            <person name="Sreedasyam A."/>
            <person name="Maumus F."/>
            <person name="Tiley G.P."/>
            <person name="Fernandez-Pozo N."/>
            <person name="Barry K."/>
            <person name="Chen C."/>
            <person name="Wang M."/>
            <person name="Lipzen A."/>
            <person name="Daum C."/>
            <person name="Saski C.A."/>
            <person name="Payton A.C."/>
            <person name="Mcbreen J.C."/>
            <person name="Conrad R.E."/>
            <person name="Kollar L.M."/>
            <person name="Olsson S."/>
            <person name="Huttunen S."/>
            <person name="Landis J.B."/>
            <person name="Wickett N.J."/>
            <person name="Johnson M.G."/>
            <person name="Rensing S.A."/>
            <person name="Grimwood J."/>
            <person name="Schmutz J."/>
            <person name="Mcdaniel S.F."/>
        </authorList>
    </citation>
    <scope>NUCLEOTIDE SEQUENCE</scope>
    <source>
        <strain evidence="1">R40</strain>
    </source>
</reference>
<keyword evidence="2" id="KW-1185">Reference proteome</keyword>
<gene>
    <name evidence="1" type="ORF">KC19_2G108700</name>
</gene>
<dbReference type="AlphaFoldDB" id="A0A8T0ISI7"/>
<dbReference type="Proteomes" id="UP000822688">
    <property type="component" value="Chromosome 2"/>
</dbReference>
<dbReference type="EMBL" id="CM026422">
    <property type="protein sequence ID" value="KAG0586684.1"/>
    <property type="molecule type" value="Genomic_DNA"/>
</dbReference>
<evidence type="ECO:0000313" key="2">
    <source>
        <dbReference type="Proteomes" id="UP000822688"/>
    </source>
</evidence>
<dbReference type="SUPFAM" id="SSF52058">
    <property type="entry name" value="L domain-like"/>
    <property type="match status" value="1"/>
</dbReference>
<dbReference type="Gene3D" id="3.80.10.10">
    <property type="entry name" value="Ribonuclease Inhibitor"/>
    <property type="match status" value="1"/>
</dbReference>
<comment type="caution">
    <text evidence="1">The sequence shown here is derived from an EMBL/GenBank/DDBJ whole genome shotgun (WGS) entry which is preliminary data.</text>
</comment>